<reference evidence="1" key="2">
    <citation type="submission" date="2015-07" db="EMBL/GenBank/DDBJ databases">
        <title>Plasmids, circular viruses and viroids from rat gut.</title>
        <authorList>
            <person name="Jorgensen T.J."/>
            <person name="Hansen M.A."/>
            <person name="Xu Z."/>
            <person name="Tabak M.A."/>
            <person name="Sorensen S.J."/>
            <person name="Hansen L.H."/>
        </authorList>
    </citation>
    <scope>NUCLEOTIDE SEQUENCE</scope>
    <source>
        <strain evidence="1">RGRH0697</strain>
    </source>
</reference>
<dbReference type="EMBL" id="LN853315">
    <property type="protein sequence ID" value="CRY95630.1"/>
    <property type="molecule type" value="Genomic_DNA"/>
</dbReference>
<sequence>MAVSNTNLLELLGKQVSFSWLGADGVTYNSEGELTSVVFHLHATSEFAVDEGDYFSFDEISEFQVLDDRSIVDAALTGLITDNKDFIDSLSK</sequence>
<accession>A0A0H5Q2N1</accession>
<protein>
    <submittedName>
        <fullName evidence="1">Uncharacterized protein</fullName>
    </submittedName>
</protein>
<evidence type="ECO:0000313" key="1">
    <source>
        <dbReference type="EMBL" id="CRY95630.1"/>
    </source>
</evidence>
<dbReference type="AlphaFoldDB" id="A0A0H5Q2N1"/>
<name>A0A0H5Q2N1_9ZZZZ</name>
<reference evidence="1" key="1">
    <citation type="submission" date="2015-06" db="EMBL/GenBank/DDBJ databases">
        <authorList>
            <person name="Joergensen T."/>
        </authorList>
    </citation>
    <scope>NUCLEOTIDE SEQUENCE</scope>
    <source>
        <strain evidence="1">RGRH0697</strain>
    </source>
</reference>
<organism evidence="1">
    <name type="scientific">uncultured prokaryote</name>
    <dbReference type="NCBI Taxonomy" id="198431"/>
    <lineage>
        <taxon>unclassified sequences</taxon>
        <taxon>environmental samples</taxon>
    </lineage>
</organism>
<proteinExistence type="predicted"/>